<keyword evidence="2" id="KW-1185">Reference proteome</keyword>
<comment type="caution">
    <text evidence="1">The sequence shown here is derived from an EMBL/GenBank/DDBJ whole genome shotgun (WGS) entry which is preliminary data.</text>
</comment>
<dbReference type="Proteomes" id="UP000631114">
    <property type="component" value="Unassembled WGS sequence"/>
</dbReference>
<dbReference type="EMBL" id="JADFTS010000004">
    <property type="protein sequence ID" value="KAF9611553.1"/>
    <property type="molecule type" value="Genomic_DNA"/>
</dbReference>
<sequence>MWWRAPLLRQLGAPCLGRTQTSDCEDGNLEWIESDTTVDVVEVPDDILEEGIELWKDQLVGFFVEQRLHLPVVKQMLEKTWKTKADYEIATDKDVFYFKFKEDKRSTKND</sequence>
<accession>A0A835I7S4</accession>
<reference evidence="1 2" key="1">
    <citation type="submission" date="2020-10" db="EMBL/GenBank/DDBJ databases">
        <title>The Coptis chinensis genome and diversification of protoberbering-type alkaloids.</title>
        <authorList>
            <person name="Wang B."/>
            <person name="Shu S."/>
            <person name="Song C."/>
            <person name="Liu Y."/>
        </authorList>
    </citation>
    <scope>NUCLEOTIDE SEQUENCE [LARGE SCALE GENOMIC DNA]</scope>
    <source>
        <strain evidence="1">HL-2020</strain>
        <tissue evidence="1">Leaf</tissue>
    </source>
</reference>
<organism evidence="1 2">
    <name type="scientific">Coptis chinensis</name>
    <dbReference type="NCBI Taxonomy" id="261450"/>
    <lineage>
        <taxon>Eukaryota</taxon>
        <taxon>Viridiplantae</taxon>
        <taxon>Streptophyta</taxon>
        <taxon>Embryophyta</taxon>
        <taxon>Tracheophyta</taxon>
        <taxon>Spermatophyta</taxon>
        <taxon>Magnoliopsida</taxon>
        <taxon>Ranunculales</taxon>
        <taxon>Ranunculaceae</taxon>
        <taxon>Coptidoideae</taxon>
        <taxon>Coptis</taxon>
    </lineage>
</organism>
<dbReference type="AlphaFoldDB" id="A0A835I7S4"/>
<gene>
    <name evidence="1" type="ORF">IFM89_032953</name>
</gene>
<evidence type="ECO:0000313" key="2">
    <source>
        <dbReference type="Proteomes" id="UP000631114"/>
    </source>
</evidence>
<proteinExistence type="predicted"/>
<evidence type="ECO:0000313" key="1">
    <source>
        <dbReference type="EMBL" id="KAF9611553.1"/>
    </source>
</evidence>
<name>A0A835I7S4_9MAGN</name>
<protein>
    <submittedName>
        <fullName evidence="1">Uncharacterized protein</fullName>
    </submittedName>
</protein>